<keyword evidence="5 6" id="KW-0694">RNA-binding</keyword>
<feature type="site" description="Interaction with substrate rRNA" evidence="6">
    <location>
        <position position="4"/>
    </location>
</feature>
<sequence>MLSYRHIYHAGNHADILKHIVVSEICHHLVKKDNPFFYLDTHAGIGLYELSSDQAQLNREFDSGIAKLMNCPDVPEAVQRYLDIVNELNPDGQLRLYPGSPKVVDAYVRQKDKLHLCELHPNDYPLLAALFPNKRRANVEKGDGFAAVKAMLPPPQKRGFVLMDPPYEVKKDYQTVVKTLEQGVSRFSQGTYAIWYPVLSRKQADDLLKAVESTKIRNILLLELNIRDTEKNRGMAGSGMIVVNPPWTMEKEAQAFMPFLTKLLAEDQDAHYQLRWITPE</sequence>
<comment type="caution">
    <text evidence="7">The sequence shown here is derived from an EMBL/GenBank/DDBJ whole genome shotgun (WGS) entry which is preliminary data.</text>
</comment>
<evidence type="ECO:0000256" key="6">
    <source>
        <dbReference type="HAMAP-Rule" id="MF_00934"/>
    </source>
</evidence>
<feature type="active site" description="Proton acceptor" evidence="6">
    <location>
        <position position="164"/>
    </location>
</feature>
<evidence type="ECO:0000313" key="8">
    <source>
        <dbReference type="Proteomes" id="UP000315901"/>
    </source>
</evidence>
<keyword evidence="8" id="KW-1185">Reference proteome</keyword>
<evidence type="ECO:0000256" key="5">
    <source>
        <dbReference type="ARBA" id="ARBA00022884"/>
    </source>
</evidence>
<dbReference type="OrthoDB" id="9791274at2"/>
<dbReference type="PANTHER" id="PTHR37426:SF1">
    <property type="entry name" value="RIBOSOMAL RNA LARGE SUBUNIT METHYLTRANSFERASE J"/>
    <property type="match status" value="1"/>
</dbReference>
<dbReference type="GO" id="GO:0036307">
    <property type="term" value="F:23S rRNA (adenine(2030)-N(6))-methyltransferase activity"/>
    <property type="evidence" value="ECO:0007669"/>
    <property type="project" value="UniProtKB-UniRule"/>
</dbReference>
<proteinExistence type="inferred from homology"/>
<reference evidence="7 8" key="1">
    <citation type="submission" date="2019-06" db="EMBL/GenBank/DDBJ databases">
        <title>A novel bacterium of genus Marinomonas, isolated from coastal sand.</title>
        <authorList>
            <person name="Huang H."/>
            <person name="Mo K."/>
            <person name="Hu Y."/>
        </authorList>
    </citation>
    <scope>NUCLEOTIDE SEQUENCE [LARGE SCALE GENOMIC DNA]</scope>
    <source>
        <strain evidence="7 8">HB171799</strain>
    </source>
</reference>
<comment type="subunit">
    <text evidence="6">Monomer.</text>
</comment>
<dbReference type="FunFam" id="3.40.50.150:FF:000037">
    <property type="entry name" value="Ribosomal RNA large subunit methyltransferase J"/>
    <property type="match status" value="1"/>
</dbReference>
<dbReference type="RefSeq" id="WP_140588994.1">
    <property type="nucleotide sequence ID" value="NZ_VFRR01000017.1"/>
</dbReference>
<dbReference type="Gene3D" id="3.40.50.150">
    <property type="entry name" value="Vaccinia Virus protein VP39"/>
    <property type="match status" value="1"/>
</dbReference>
<evidence type="ECO:0000256" key="2">
    <source>
        <dbReference type="ARBA" id="ARBA00022603"/>
    </source>
</evidence>
<dbReference type="Proteomes" id="UP000315901">
    <property type="component" value="Unassembled WGS sequence"/>
</dbReference>
<gene>
    <name evidence="6" type="primary">rlmJ</name>
    <name evidence="7" type="ORF">FJM67_10200</name>
</gene>
<name>A0A501WVD8_9GAMM</name>
<accession>A0A501WVD8</accession>
<dbReference type="GO" id="GO:0003723">
    <property type="term" value="F:RNA binding"/>
    <property type="evidence" value="ECO:0007669"/>
    <property type="project" value="UniProtKB-UniRule"/>
</dbReference>
<dbReference type="GO" id="GO:0070475">
    <property type="term" value="P:rRNA base methylation"/>
    <property type="evidence" value="ECO:0007669"/>
    <property type="project" value="UniProtKB-UniRule"/>
</dbReference>
<feature type="binding site" evidence="6">
    <location>
        <position position="42"/>
    </location>
    <ligand>
        <name>S-adenosyl-L-methionine</name>
        <dbReference type="ChEBI" id="CHEBI:59789"/>
    </ligand>
</feature>
<evidence type="ECO:0000256" key="3">
    <source>
        <dbReference type="ARBA" id="ARBA00022679"/>
    </source>
</evidence>
<dbReference type="EC" id="2.1.1.266" evidence="6"/>
<keyword evidence="2 6" id="KW-0489">Methyltransferase</keyword>
<feature type="binding site" evidence="6">
    <location>
        <position position="19"/>
    </location>
    <ligand>
        <name>S-adenosyl-L-methionine</name>
        <dbReference type="ChEBI" id="CHEBI:59789"/>
    </ligand>
</feature>
<dbReference type="InterPro" id="IPR007473">
    <property type="entry name" value="RlmJ"/>
</dbReference>
<dbReference type="SUPFAM" id="SSF53335">
    <property type="entry name" value="S-adenosyl-L-methionine-dependent methyltransferases"/>
    <property type="match status" value="1"/>
</dbReference>
<keyword evidence="4 6" id="KW-0949">S-adenosyl-L-methionine</keyword>
<evidence type="ECO:0000256" key="4">
    <source>
        <dbReference type="ARBA" id="ARBA00022691"/>
    </source>
</evidence>
<organism evidence="7 8">
    <name type="scientific">Maribrevibacterium harenarium</name>
    <dbReference type="NCBI Taxonomy" id="2589817"/>
    <lineage>
        <taxon>Bacteria</taxon>
        <taxon>Pseudomonadati</taxon>
        <taxon>Pseudomonadota</taxon>
        <taxon>Gammaproteobacteria</taxon>
        <taxon>Oceanospirillales</taxon>
        <taxon>Oceanospirillaceae</taxon>
        <taxon>Maribrevibacterium</taxon>
    </lineage>
</organism>
<dbReference type="HAMAP" id="MF_00934">
    <property type="entry name" value="23SrRNA_methyltr_J"/>
    <property type="match status" value="1"/>
</dbReference>
<protein>
    <recommendedName>
        <fullName evidence="6">Ribosomal RNA large subunit methyltransferase J</fullName>
        <ecNumber evidence="6">2.1.1.266</ecNumber>
    </recommendedName>
    <alternativeName>
        <fullName evidence="6">23S rRNA (adenine(2030)-N6)-methyltransferase</fullName>
    </alternativeName>
    <alternativeName>
        <fullName evidence="6">23S rRNA m6A2030 methyltransferase</fullName>
    </alternativeName>
</protein>
<feature type="binding site" evidence="6">
    <location>
        <position position="164"/>
    </location>
    <ligand>
        <name>S-adenosyl-L-methionine</name>
        <dbReference type="ChEBI" id="CHEBI:59789"/>
    </ligand>
</feature>
<feature type="binding site" evidence="6">
    <location>
        <position position="118"/>
    </location>
    <ligand>
        <name>S-adenosyl-L-methionine</name>
        <dbReference type="ChEBI" id="CHEBI:59789"/>
    </ligand>
</feature>
<dbReference type="AlphaFoldDB" id="A0A501WVD8"/>
<keyword evidence="1 6" id="KW-0698">rRNA processing</keyword>
<keyword evidence="3 6" id="KW-0808">Transferase</keyword>
<evidence type="ECO:0000256" key="1">
    <source>
        <dbReference type="ARBA" id="ARBA00022552"/>
    </source>
</evidence>
<comment type="function">
    <text evidence="6">Specifically methylates the adenine in position 2030 of 23S rRNA.</text>
</comment>
<comment type="similarity">
    <text evidence="6">Belongs to the RlmJ family.</text>
</comment>
<comment type="catalytic activity">
    <reaction evidence="6">
        <text>adenosine(2030) in 23S rRNA + S-adenosyl-L-methionine = N(6)-methyladenosine(2030) in 23S rRNA + S-adenosyl-L-homocysteine + H(+)</text>
        <dbReference type="Rhea" id="RHEA:43736"/>
        <dbReference type="Rhea" id="RHEA-COMP:10668"/>
        <dbReference type="Rhea" id="RHEA-COMP:10669"/>
        <dbReference type="ChEBI" id="CHEBI:15378"/>
        <dbReference type="ChEBI" id="CHEBI:57856"/>
        <dbReference type="ChEBI" id="CHEBI:59789"/>
        <dbReference type="ChEBI" id="CHEBI:74411"/>
        <dbReference type="ChEBI" id="CHEBI:74449"/>
        <dbReference type="EC" id="2.1.1.266"/>
    </reaction>
</comment>
<evidence type="ECO:0000313" key="7">
    <source>
        <dbReference type="EMBL" id="TPE50921.1"/>
    </source>
</evidence>
<dbReference type="GO" id="GO:0005829">
    <property type="term" value="C:cytosol"/>
    <property type="evidence" value="ECO:0007669"/>
    <property type="project" value="TreeGrafter"/>
</dbReference>
<feature type="binding site" evidence="6">
    <location>
        <position position="100"/>
    </location>
    <ligand>
        <name>S-adenosyl-L-methionine</name>
        <dbReference type="ChEBI" id="CHEBI:59789"/>
    </ligand>
</feature>
<dbReference type="Pfam" id="PF04378">
    <property type="entry name" value="RsmJ"/>
    <property type="match status" value="1"/>
</dbReference>
<dbReference type="InterPro" id="IPR029063">
    <property type="entry name" value="SAM-dependent_MTases_sf"/>
</dbReference>
<dbReference type="PANTHER" id="PTHR37426">
    <property type="entry name" value="RIBOSOMAL RNA LARGE SUBUNIT METHYLTRANSFERASE J"/>
    <property type="match status" value="1"/>
</dbReference>
<feature type="binding site" evidence="6">
    <location>
        <begin position="143"/>
        <end position="144"/>
    </location>
    <ligand>
        <name>S-adenosyl-L-methionine</name>
        <dbReference type="ChEBI" id="CHEBI:59789"/>
    </ligand>
</feature>
<dbReference type="EMBL" id="VFRR01000017">
    <property type="protein sequence ID" value="TPE50921.1"/>
    <property type="molecule type" value="Genomic_DNA"/>
</dbReference>